<evidence type="ECO:0000313" key="1">
    <source>
        <dbReference type="EMBL" id="KAA1420503.1"/>
    </source>
</evidence>
<proteinExistence type="predicted"/>
<comment type="caution">
    <text evidence="1">The sequence shown here is derived from an EMBL/GenBank/DDBJ whole genome shotgun (WGS) entry which is preliminary data.</text>
</comment>
<evidence type="ECO:0000313" key="2">
    <source>
        <dbReference type="Proteomes" id="UP000307768"/>
    </source>
</evidence>
<dbReference type="Proteomes" id="UP000307768">
    <property type="component" value="Unassembled WGS sequence"/>
</dbReference>
<dbReference type="EMBL" id="VDFQ02000005">
    <property type="protein sequence ID" value="KAA1420503.1"/>
    <property type="molecule type" value="Genomic_DNA"/>
</dbReference>
<organism evidence="1 2">
    <name type="scientific">Mumia zhuanghuii</name>
    <dbReference type="NCBI Taxonomy" id="2585211"/>
    <lineage>
        <taxon>Bacteria</taxon>
        <taxon>Bacillati</taxon>
        <taxon>Actinomycetota</taxon>
        <taxon>Actinomycetes</taxon>
        <taxon>Propionibacteriales</taxon>
        <taxon>Nocardioidaceae</taxon>
        <taxon>Mumia</taxon>
    </lineage>
</organism>
<reference evidence="1 2" key="1">
    <citation type="submission" date="2019-09" db="EMBL/GenBank/DDBJ databases">
        <title>Mumia zhuanghuii sp. nov. isolated from the intestinal contents of plateau pika (Ochotona curzoniae) in the Qinghai-Tibet plateau of China.</title>
        <authorList>
            <person name="Tian Z."/>
        </authorList>
    </citation>
    <scope>NUCLEOTIDE SEQUENCE [LARGE SCALE GENOMIC DNA]</scope>
    <source>
        <strain evidence="2">350</strain>
    </source>
</reference>
<sequence>MPSGSSVQANVALPLAAAPDFGAGAAVVGAAVVGAVVVGGADVGAVVGSGSGSTVSPDATTVAVTLVGFGDFHGLTVAEPLDWPLQSILMPPMLAV</sequence>
<name>A0A5Q6RR10_9ACTN</name>
<accession>A0A5Q6RR10</accession>
<dbReference type="AlphaFoldDB" id="A0A5Q6RR10"/>
<gene>
    <name evidence="1" type="ORF">FE697_016215</name>
</gene>
<protein>
    <submittedName>
        <fullName evidence="1">Uncharacterized protein</fullName>
    </submittedName>
</protein>